<feature type="domain" description="Glutamyl/glutaminyl-tRNA synthetase class Ib anti-codon binding" evidence="11">
    <location>
        <begin position="359"/>
        <end position="457"/>
    </location>
</feature>
<dbReference type="VEuPathDB" id="TriTrypDB:Tc_MARK_5778"/>
<sequence>MTAPSTTAASTAVPFLEVKKDLRLLQTGRPVAGYSNTPELLEKHHALTGGKPYFRFPPEPNGFLHIGHAKSMNLNFGCAVAHGGKCYLRYDDTNPETEEQVYIDAIQEMVRWMGWKPDWITFSSDYFQQLYEFAIQLIKAGKAYVDHSTADEIKKQRESREESPWRNRSIEENLLHFEYMRQGRYAEGEATLRVKIDMKSDNPNMRDFIAYRVKFSAHPHAKDKWCIYPSYDYTHCLVDSLEDIDYSLCTLEFETRRESYFWLLEQLNLWRPFVWEFSRLNVTGSLLSKRKINVLVKKGIVRGFDDPRLLTLAGMRRRGYTPEAINRFCDHVGITRSMNVIQSSMLEHILRDDLDERTERRLMIVDPVKVVIDNWDGEMEVMCPNHPRKPDLESRKVLFTKTFYIDRSDFRTEDNNSKFYGLAPGPRPVGLKYSGNIICRGYECDAAGRPSLIHVEVDFGRTTKPKTNITWVSEKYAIPVEFRLYGDLLKDDRAAIDPEFLKYINSDSEQVQQGYAEPEIQNAKVFESVQAERFGYFVVDPDTRPGHLVMNRVLTLKEDKEKGAMAPCPQK</sequence>
<dbReference type="Gene3D" id="3.40.50.620">
    <property type="entry name" value="HUPs"/>
    <property type="match status" value="1"/>
</dbReference>
<dbReference type="VEuPathDB" id="TriTrypDB:TcYC6_0098600"/>
<dbReference type="VEuPathDB" id="TriTrypDB:TcCLB.508277.160"/>
<name>A0A2V2VGE0_TRYCR</name>
<dbReference type="PANTHER" id="PTHR43097:SF4">
    <property type="entry name" value="GLUTAMINE--TRNA LIGASE"/>
    <property type="match status" value="1"/>
</dbReference>
<feature type="domain" description="Glutamyl/glutaminyl-tRNA synthetase class Ib catalytic" evidence="10">
    <location>
        <begin position="55"/>
        <end position="355"/>
    </location>
</feature>
<dbReference type="VEuPathDB" id="TriTrypDB:TCSYLVIO_007030"/>
<comment type="catalytic activity">
    <reaction evidence="8">
        <text>tRNA(Gln) + L-glutamine + ATP = L-glutaminyl-tRNA(Gln) + AMP + diphosphate</text>
        <dbReference type="Rhea" id="RHEA:20121"/>
        <dbReference type="Rhea" id="RHEA-COMP:9662"/>
        <dbReference type="Rhea" id="RHEA-COMP:9681"/>
        <dbReference type="ChEBI" id="CHEBI:30616"/>
        <dbReference type="ChEBI" id="CHEBI:33019"/>
        <dbReference type="ChEBI" id="CHEBI:58359"/>
        <dbReference type="ChEBI" id="CHEBI:78442"/>
        <dbReference type="ChEBI" id="CHEBI:78521"/>
        <dbReference type="ChEBI" id="CHEBI:456215"/>
        <dbReference type="EC" id="6.1.1.18"/>
    </reaction>
</comment>
<keyword evidence="4 9" id="KW-0547">Nucleotide-binding</keyword>
<proteinExistence type="inferred from homology"/>
<evidence type="ECO:0000256" key="8">
    <source>
        <dbReference type="ARBA" id="ARBA00048270"/>
    </source>
</evidence>
<dbReference type="AlphaFoldDB" id="A0A2V2VGE0"/>
<dbReference type="Pfam" id="PF20974">
    <property type="entry name" value="tRNA-synt_1c_C2"/>
    <property type="match status" value="1"/>
</dbReference>
<dbReference type="InterPro" id="IPR020056">
    <property type="entry name" value="Rbsml_bL25/Gln-tRNA_synth_N"/>
</dbReference>
<dbReference type="VEuPathDB" id="TriTrypDB:TcCLB.507913.39"/>
<dbReference type="SUPFAM" id="SSF50715">
    <property type="entry name" value="Ribosomal protein L25-like"/>
    <property type="match status" value="1"/>
</dbReference>
<evidence type="ECO:0000256" key="2">
    <source>
        <dbReference type="ARBA" id="ARBA00012836"/>
    </source>
</evidence>
<dbReference type="EC" id="6.1.1.18" evidence="2"/>
<dbReference type="PRINTS" id="PR00987">
    <property type="entry name" value="TRNASYNTHGLU"/>
</dbReference>
<dbReference type="SUPFAM" id="SSF52374">
    <property type="entry name" value="Nucleotidylyl transferase"/>
    <property type="match status" value="1"/>
</dbReference>
<dbReference type="NCBIfam" id="TIGR00440">
    <property type="entry name" value="glnS"/>
    <property type="match status" value="1"/>
</dbReference>
<evidence type="ECO:0000256" key="3">
    <source>
        <dbReference type="ARBA" id="ARBA00022598"/>
    </source>
</evidence>
<evidence type="ECO:0000313" key="14">
    <source>
        <dbReference type="Proteomes" id="UP000246121"/>
    </source>
</evidence>
<keyword evidence="6 9" id="KW-0648">Protein biosynthesis</keyword>
<evidence type="ECO:0000259" key="11">
    <source>
        <dbReference type="Pfam" id="PF03950"/>
    </source>
</evidence>
<dbReference type="VEuPathDB" id="TriTrypDB:C4B63_26g206"/>
<dbReference type="InterPro" id="IPR049437">
    <property type="entry name" value="tRNA-synt_1c_C2"/>
</dbReference>
<reference evidence="13 14" key="1">
    <citation type="journal article" date="2018" name="Microb. Genom.">
        <title>Expanding an expanded genome: long-read sequencing of Trypanosoma cruzi.</title>
        <authorList>
            <person name="Berna L."/>
            <person name="Rodriguez M."/>
            <person name="Chiribao M.L."/>
            <person name="Parodi-Talice A."/>
            <person name="Pita S."/>
            <person name="Rijo G."/>
            <person name="Alvarez-Valin F."/>
            <person name="Robello C."/>
        </authorList>
    </citation>
    <scope>NUCLEOTIDE SEQUENCE [LARGE SCALE GENOMIC DNA]</scope>
    <source>
        <strain evidence="13 14">Dm28c</strain>
    </source>
</reference>
<dbReference type="InterPro" id="IPR011035">
    <property type="entry name" value="Ribosomal_bL25/Gln-tRNA_synth"/>
</dbReference>
<dbReference type="GO" id="GO:0006425">
    <property type="term" value="P:glutaminyl-tRNA aminoacylation"/>
    <property type="evidence" value="ECO:0007669"/>
    <property type="project" value="InterPro"/>
</dbReference>
<dbReference type="VEuPathDB" id="TriTrypDB:TcCL_ESM04793"/>
<dbReference type="GO" id="GO:0005524">
    <property type="term" value="F:ATP binding"/>
    <property type="evidence" value="ECO:0007669"/>
    <property type="project" value="UniProtKB-KW"/>
</dbReference>
<organism evidence="13 14">
    <name type="scientific">Trypanosoma cruzi</name>
    <dbReference type="NCBI Taxonomy" id="5693"/>
    <lineage>
        <taxon>Eukaryota</taxon>
        <taxon>Discoba</taxon>
        <taxon>Euglenozoa</taxon>
        <taxon>Kinetoplastea</taxon>
        <taxon>Metakinetoplastina</taxon>
        <taxon>Trypanosomatida</taxon>
        <taxon>Trypanosomatidae</taxon>
        <taxon>Trypanosoma</taxon>
        <taxon>Schizotrypanum</taxon>
    </lineage>
</organism>
<dbReference type="VEuPathDB" id="TriTrypDB:TcG_04568"/>
<dbReference type="InterPro" id="IPR020059">
    <property type="entry name" value="Glu/Gln-tRNA-synth_Ib_codon-bd"/>
</dbReference>
<evidence type="ECO:0000256" key="4">
    <source>
        <dbReference type="ARBA" id="ARBA00022741"/>
    </source>
</evidence>
<dbReference type="InterPro" id="IPR004514">
    <property type="entry name" value="Gln-tRNA-synth"/>
</dbReference>
<comment type="caution">
    <text evidence="13">The sequence shown here is derived from an EMBL/GenBank/DDBJ whole genome shotgun (WGS) entry which is preliminary data.</text>
</comment>
<dbReference type="EMBL" id="PRFA01000026">
    <property type="protein sequence ID" value="PWU94502.1"/>
    <property type="molecule type" value="Genomic_DNA"/>
</dbReference>
<comment type="similarity">
    <text evidence="1 9">Belongs to the class-I aminoacyl-tRNA synthetase family.</text>
</comment>
<evidence type="ECO:0000256" key="5">
    <source>
        <dbReference type="ARBA" id="ARBA00022840"/>
    </source>
</evidence>
<dbReference type="InterPro" id="IPR000924">
    <property type="entry name" value="Glu/Gln-tRNA-synth"/>
</dbReference>
<evidence type="ECO:0000256" key="1">
    <source>
        <dbReference type="ARBA" id="ARBA00005594"/>
    </source>
</evidence>
<evidence type="ECO:0000259" key="12">
    <source>
        <dbReference type="Pfam" id="PF20974"/>
    </source>
</evidence>
<dbReference type="InterPro" id="IPR020058">
    <property type="entry name" value="Glu/Gln-tRNA-synth_Ib_cat-dom"/>
</dbReference>
<dbReference type="InterPro" id="IPR001412">
    <property type="entry name" value="aa-tRNA-synth_I_CS"/>
</dbReference>
<gene>
    <name evidence="13" type="ORF">C4B63_26g206</name>
</gene>
<dbReference type="InterPro" id="IPR014729">
    <property type="entry name" value="Rossmann-like_a/b/a_fold"/>
</dbReference>
<protein>
    <recommendedName>
        <fullName evidence="2">glutamine--tRNA ligase</fullName>
        <ecNumber evidence="2">6.1.1.18</ecNumber>
    </recommendedName>
</protein>
<evidence type="ECO:0000256" key="9">
    <source>
        <dbReference type="RuleBase" id="RU363037"/>
    </source>
</evidence>
<dbReference type="VEuPathDB" id="TriTrypDB:TCDM_03150"/>
<dbReference type="GO" id="GO:0005829">
    <property type="term" value="C:cytosol"/>
    <property type="evidence" value="ECO:0007669"/>
    <property type="project" value="TreeGrafter"/>
</dbReference>
<dbReference type="InterPro" id="IPR050132">
    <property type="entry name" value="Gln/Glu-tRNA_Ligase"/>
</dbReference>
<dbReference type="FunFam" id="3.40.50.620:FF:000037">
    <property type="entry name" value="Glutamine--tRNA ligase cytoplasmic"/>
    <property type="match status" value="1"/>
</dbReference>
<feature type="domain" description="tRNA synthetases class I (E and Q) anti-codon binding" evidence="12">
    <location>
        <begin position="469"/>
        <end position="540"/>
    </location>
</feature>
<dbReference type="VEuPathDB" id="TriTrypDB:TcCLB.507915.5"/>
<dbReference type="PANTHER" id="PTHR43097">
    <property type="entry name" value="GLUTAMINE-TRNA LIGASE"/>
    <property type="match status" value="1"/>
</dbReference>
<dbReference type="Gene3D" id="2.40.240.10">
    <property type="entry name" value="Ribosomal Protein L25, Chain P"/>
    <property type="match status" value="2"/>
</dbReference>
<dbReference type="Pfam" id="PF03950">
    <property type="entry name" value="tRNA-synt_1c_C"/>
    <property type="match status" value="1"/>
</dbReference>
<dbReference type="Pfam" id="PF00749">
    <property type="entry name" value="tRNA-synt_1c"/>
    <property type="match status" value="1"/>
</dbReference>
<dbReference type="GO" id="GO:0004819">
    <property type="term" value="F:glutamine-tRNA ligase activity"/>
    <property type="evidence" value="ECO:0007669"/>
    <property type="project" value="UniProtKB-EC"/>
</dbReference>
<dbReference type="VEuPathDB" id="TriTrypDB:BCY84_02093"/>
<keyword evidence="3 9" id="KW-0436">Ligase</keyword>
<keyword evidence="5 9" id="KW-0067">ATP-binding</keyword>
<dbReference type="VEuPathDB" id="TriTrypDB:C3747_159g73"/>
<dbReference type="Proteomes" id="UP000246121">
    <property type="component" value="Unassembled WGS sequence"/>
</dbReference>
<evidence type="ECO:0000256" key="6">
    <source>
        <dbReference type="ARBA" id="ARBA00022917"/>
    </source>
</evidence>
<keyword evidence="7 9" id="KW-0030">Aminoacyl-tRNA synthetase</keyword>
<evidence type="ECO:0000259" key="10">
    <source>
        <dbReference type="Pfam" id="PF00749"/>
    </source>
</evidence>
<evidence type="ECO:0000256" key="7">
    <source>
        <dbReference type="ARBA" id="ARBA00023146"/>
    </source>
</evidence>
<dbReference type="VEuPathDB" id="TriTrypDB:ECC02_004705"/>
<dbReference type="PROSITE" id="PS00178">
    <property type="entry name" value="AA_TRNA_LIGASE_I"/>
    <property type="match status" value="1"/>
</dbReference>
<dbReference type="VEuPathDB" id="TriTrypDB:TcBrA4_0119350"/>
<evidence type="ECO:0000313" key="13">
    <source>
        <dbReference type="EMBL" id="PWU94502.1"/>
    </source>
</evidence>
<accession>A0A2V2VGE0</accession>